<reference evidence="1 2" key="1">
    <citation type="submission" date="2020-08" db="EMBL/GenBank/DDBJ databases">
        <title>Genomic Encyclopedia of Type Strains, Phase IV (KMG-V): Genome sequencing to study the core and pangenomes of soil and plant-associated prokaryotes.</title>
        <authorList>
            <person name="Whitman W."/>
        </authorList>
    </citation>
    <scope>NUCLEOTIDE SEQUENCE [LARGE SCALE GENOMIC DNA]</scope>
    <source>
        <strain evidence="1 2">X5P3</strain>
    </source>
</reference>
<comment type="caution">
    <text evidence="1">The sequence shown here is derived from an EMBL/GenBank/DDBJ whole genome shotgun (WGS) entry which is preliminary data.</text>
</comment>
<evidence type="ECO:0000313" key="2">
    <source>
        <dbReference type="Proteomes" id="UP000584867"/>
    </source>
</evidence>
<organism evidence="1 2">
    <name type="scientific">Granulicella mallensis</name>
    <dbReference type="NCBI Taxonomy" id="940614"/>
    <lineage>
        <taxon>Bacteria</taxon>
        <taxon>Pseudomonadati</taxon>
        <taxon>Acidobacteriota</taxon>
        <taxon>Terriglobia</taxon>
        <taxon>Terriglobales</taxon>
        <taxon>Acidobacteriaceae</taxon>
        <taxon>Granulicella</taxon>
    </lineage>
</organism>
<evidence type="ECO:0000313" key="1">
    <source>
        <dbReference type="EMBL" id="MBB5064633.1"/>
    </source>
</evidence>
<gene>
    <name evidence="1" type="ORF">HDF15_002993</name>
</gene>
<name>A0A7W7ZRX5_9BACT</name>
<dbReference type="AlphaFoldDB" id="A0A7W7ZRX5"/>
<sequence>MSKPWPPPPDLESIQDLMRAADPEGHIAEGAPADEYEPEEEQLFAAIAHFPTADLLAARLLPILEEIWRKSFNLDETSLTSRRPALEGLAQQIEHFFGPAATPQVR</sequence>
<dbReference type="RefSeq" id="WP_184256692.1">
    <property type="nucleotide sequence ID" value="NZ_JACHIO010000012.1"/>
</dbReference>
<dbReference type="Proteomes" id="UP000584867">
    <property type="component" value="Unassembled WGS sequence"/>
</dbReference>
<dbReference type="EMBL" id="JACHIO010000012">
    <property type="protein sequence ID" value="MBB5064633.1"/>
    <property type="molecule type" value="Genomic_DNA"/>
</dbReference>
<protein>
    <submittedName>
        <fullName evidence="1">Uncharacterized protein</fullName>
    </submittedName>
</protein>
<proteinExistence type="predicted"/>
<accession>A0A7W7ZRX5</accession>